<feature type="domain" description="Major facilitator superfamily (MFS) profile" evidence="7">
    <location>
        <begin position="8"/>
        <end position="377"/>
    </location>
</feature>
<proteinExistence type="predicted"/>
<feature type="transmembrane region" description="Helical" evidence="6">
    <location>
        <begin position="290"/>
        <end position="312"/>
    </location>
</feature>
<gene>
    <name evidence="8" type="ORF">IBL26_14645</name>
</gene>
<evidence type="ECO:0000313" key="8">
    <source>
        <dbReference type="EMBL" id="MBC9208081.1"/>
    </source>
</evidence>
<reference evidence="8 9" key="1">
    <citation type="journal article" date="2013" name="Int. J. Syst. Evol. Microbiol.">
        <title>Roseomonas aerophila sp. nov., isolated from air.</title>
        <authorList>
            <person name="Kim S.J."/>
            <person name="Weon H.Y."/>
            <person name="Ahn J.H."/>
            <person name="Hong S.B."/>
            <person name="Seok S.J."/>
            <person name="Whang K.S."/>
            <person name="Kwon S.W."/>
        </authorList>
    </citation>
    <scope>NUCLEOTIDE SEQUENCE [LARGE SCALE GENOMIC DNA]</scope>
    <source>
        <strain evidence="8 9">NBRC 108923</strain>
    </source>
</reference>
<dbReference type="Proteomes" id="UP000626026">
    <property type="component" value="Unassembled WGS sequence"/>
</dbReference>
<dbReference type="Gene3D" id="1.20.1250.20">
    <property type="entry name" value="MFS general substrate transporter like domains"/>
    <property type="match status" value="1"/>
</dbReference>
<evidence type="ECO:0000256" key="4">
    <source>
        <dbReference type="ARBA" id="ARBA00022989"/>
    </source>
</evidence>
<dbReference type="PANTHER" id="PTHR43124">
    <property type="entry name" value="PURINE EFFLUX PUMP PBUE"/>
    <property type="match status" value="1"/>
</dbReference>
<feature type="transmembrane region" description="Helical" evidence="6">
    <location>
        <begin position="240"/>
        <end position="259"/>
    </location>
</feature>
<keyword evidence="3 6" id="KW-0812">Transmembrane</keyword>
<feature type="transmembrane region" description="Helical" evidence="6">
    <location>
        <begin position="46"/>
        <end position="65"/>
    </location>
</feature>
<comment type="subcellular location">
    <subcellularLocation>
        <location evidence="1">Cell membrane</location>
        <topology evidence="1">Multi-pass membrane protein</topology>
    </subcellularLocation>
</comment>
<feature type="transmembrane region" description="Helical" evidence="6">
    <location>
        <begin position="266"/>
        <end position="284"/>
    </location>
</feature>
<comment type="caution">
    <text evidence="8">The sequence shown here is derived from an EMBL/GenBank/DDBJ whole genome shotgun (WGS) entry which is preliminary data.</text>
</comment>
<keyword evidence="4 6" id="KW-1133">Transmembrane helix</keyword>
<feature type="transmembrane region" description="Helical" evidence="6">
    <location>
        <begin position="74"/>
        <end position="94"/>
    </location>
</feature>
<dbReference type="SUPFAM" id="SSF103473">
    <property type="entry name" value="MFS general substrate transporter"/>
    <property type="match status" value="1"/>
</dbReference>
<dbReference type="PROSITE" id="PS50850">
    <property type="entry name" value="MFS"/>
    <property type="match status" value="1"/>
</dbReference>
<keyword evidence="9" id="KW-1185">Reference proteome</keyword>
<feature type="transmembrane region" description="Helical" evidence="6">
    <location>
        <begin position="324"/>
        <end position="345"/>
    </location>
</feature>
<keyword evidence="5 6" id="KW-0472">Membrane</keyword>
<dbReference type="RefSeq" id="WP_187785244.1">
    <property type="nucleotide sequence ID" value="NZ_JACTVA010000026.1"/>
</dbReference>
<evidence type="ECO:0000259" key="7">
    <source>
        <dbReference type="PROSITE" id="PS50850"/>
    </source>
</evidence>
<evidence type="ECO:0000256" key="1">
    <source>
        <dbReference type="ARBA" id="ARBA00004651"/>
    </source>
</evidence>
<name>A0ABR7RP28_9PROT</name>
<feature type="transmembrane region" description="Helical" evidence="6">
    <location>
        <begin position="100"/>
        <end position="122"/>
    </location>
</feature>
<evidence type="ECO:0000256" key="3">
    <source>
        <dbReference type="ARBA" id="ARBA00022692"/>
    </source>
</evidence>
<dbReference type="EMBL" id="JACTVA010000026">
    <property type="protein sequence ID" value="MBC9208081.1"/>
    <property type="molecule type" value="Genomic_DNA"/>
</dbReference>
<evidence type="ECO:0000313" key="9">
    <source>
        <dbReference type="Proteomes" id="UP000626026"/>
    </source>
</evidence>
<feature type="transmembrane region" description="Helical" evidence="6">
    <location>
        <begin position="201"/>
        <end position="220"/>
    </location>
</feature>
<protein>
    <submittedName>
        <fullName evidence="8">MFS transporter</fullName>
    </submittedName>
</protein>
<dbReference type="Pfam" id="PF07690">
    <property type="entry name" value="MFS_1"/>
    <property type="match status" value="1"/>
</dbReference>
<feature type="transmembrane region" description="Helical" evidence="6">
    <location>
        <begin position="161"/>
        <end position="180"/>
    </location>
</feature>
<keyword evidence="2" id="KW-1003">Cell membrane</keyword>
<dbReference type="PANTHER" id="PTHR43124:SF3">
    <property type="entry name" value="CHLORAMPHENICOL EFFLUX PUMP RV0191"/>
    <property type="match status" value="1"/>
</dbReference>
<dbReference type="InterPro" id="IPR011701">
    <property type="entry name" value="MFS"/>
</dbReference>
<dbReference type="InterPro" id="IPR050189">
    <property type="entry name" value="MFS_Efflux_Transporters"/>
</dbReference>
<dbReference type="InterPro" id="IPR036259">
    <property type="entry name" value="MFS_trans_sf"/>
</dbReference>
<evidence type="ECO:0000256" key="2">
    <source>
        <dbReference type="ARBA" id="ARBA00022475"/>
    </source>
</evidence>
<organism evidence="8 9">
    <name type="scientific">Teichococcus aerophilus</name>
    <dbReference type="NCBI Taxonomy" id="1224513"/>
    <lineage>
        <taxon>Bacteria</taxon>
        <taxon>Pseudomonadati</taxon>
        <taxon>Pseudomonadota</taxon>
        <taxon>Alphaproteobacteria</taxon>
        <taxon>Acetobacterales</taxon>
        <taxon>Roseomonadaceae</taxon>
        <taxon>Roseomonas</taxon>
    </lineage>
</organism>
<feature type="transmembrane region" description="Helical" evidence="6">
    <location>
        <begin position="134"/>
        <end position="155"/>
    </location>
</feature>
<dbReference type="InterPro" id="IPR020846">
    <property type="entry name" value="MFS_dom"/>
</dbReference>
<evidence type="ECO:0000256" key="6">
    <source>
        <dbReference type="SAM" id="Phobius"/>
    </source>
</evidence>
<accession>A0ABR7RP28</accession>
<sequence>MRGGRNLVLAAFALTALSYGLARFAYGLLLPQIRAELSLSAAAAGWIGGSAFAAYCAGIILAAFASSRLGERRVAVLAGLAATAGLALVALAAATPMLAGAMALAGLSTGLTSPPLASAVARRFDAPARPRANGLINAGTAAGIVLSGIAALSFAAAWRQLYVLFALLGVAVSIWLWFALPPGRPARQAPRAPFQPLRQPGLAGLCGAAFLMGASSTAIWTFGADLLRSELQFSEARIALAWVALGLGGLAGGLTGAFAARLGLGLLHRLALSGMVLCYLMVMAAPAAPILAFAAMALFGTAYIVSSGVLLLRGTALLPQRPDLGLGIPFLSVAIGQTVGAPLFGAVLGAAGAQAALSLSAALAGGAMAWGMRGASRPACLSAASGPSPAR</sequence>
<feature type="transmembrane region" description="Helical" evidence="6">
    <location>
        <begin position="351"/>
        <end position="372"/>
    </location>
</feature>
<evidence type="ECO:0000256" key="5">
    <source>
        <dbReference type="ARBA" id="ARBA00023136"/>
    </source>
</evidence>